<dbReference type="Pfam" id="PF00092">
    <property type="entry name" value="VWA"/>
    <property type="match status" value="1"/>
</dbReference>
<gene>
    <name evidence="5" type="ORF">RRG08_021027</name>
</gene>
<dbReference type="InterPro" id="IPR050934">
    <property type="entry name" value="ITIH"/>
</dbReference>
<proteinExistence type="predicted"/>
<dbReference type="InterPro" id="IPR013694">
    <property type="entry name" value="VIT"/>
</dbReference>
<dbReference type="Gene3D" id="3.40.50.410">
    <property type="entry name" value="von Willebrand factor, type A domain"/>
    <property type="match status" value="1"/>
</dbReference>
<dbReference type="PANTHER" id="PTHR10338">
    <property type="entry name" value="INTER-ALPHA-TRYPSIN INHIBITOR HEAVY CHAIN FAMILY MEMBER"/>
    <property type="match status" value="1"/>
</dbReference>
<dbReference type="PROSITE" id="PS51468">
    <property type="entry name" value="VIT"/>
    <property type="match status" value="1"/>
</dbReference>
<dbReference type="Pfam" id="PF08487">
    <property type="entry name" value="VIT"/>
    <property type="match status" value="1"/>
</dbReference>
<dbReference type="PROSITE" id="PS50234">
    <property type="entry name" value="VWFA"/>
    <property type="match status" value="1"/>
</dbReference>
<dbReference type="EMBL" id="JAWDGP010003441">
    <property type="protein sequence ID" value="KAK3774281.1"/>
    <property type="molecule type" value="Genomic_DNA"/>
</dbReference>
<dbReference type="AlphaFoldDB" id="A0AAE0ZSR1"/>
<protein>
    <submittedName>
        <fullName evidence="5">Uncharacterized protein</fullName>
    </submittedName>
</protein>
<dbReference type="InterPro" id="IPR036465">
    <property type="entry name" value="vWFA_dom_sf"/>
</dbReference>
<reference evidence="5" key="1">
    <citation type="journal article" date="2023" name="G3 (Bethesda)">
        <title>A reference genome for the long-term kleptoplast-retaining sea slug Elysia crispata morphotype clarki.</title>
        <authorList>
            <person name="Eastman K.E."/>
            <person name="Pendleton A.L."/>
            <person name="Shaikh M.A."/>
            <person name="Suttiyut T."/>
            <person name="Ogas R."/>
            <person name="Tomko P."/>
            <person name="Gavelis G."/>
            <person name="Widhalm J.R."/>
            <person name="Wisecaver J.H."/>
        </authorList>
    </citation>
    <scope>NUCLEOTIDE SEQUENCE</scope>
    <source>
        <strain evidence="5">ECLA1</strain>
    </source>
</reference>
<organism evidence="5 6">
    <name type="scientific">Elysia crispata</name>
    <name type="common">lettuce slug</name>
    <dbReference type="NCBI Taxonomy" id="231223"/>
    <lineage>
        <taxon>Eukaryota</taxon>
        <taxon>Metazoa</taxon>
        <taxon>Spiralia</taxon>
        <taxon>Lophotrochozoa</taxon>
        <taxon>Mollusca</taxon>
        <taxon>Gastropoda</taxon>
        <taxon>Heterobranchia</taxon>
        <taxon>Euthyneura</taxon>
        <taxon>Panpulmonata</taxon>
        <taxon>Sacoglossa</taxon>
        <taxon>Placobranchoidea</taxon>
        <taxon>Plakobranchidae</taxon>
        <taxon>Elysia</taxon>
    </lineage>
</organism>
<evidence type="ECO:0000256" key="2">
    <source>
        <dbReference type="SAM" id="SignalP"/>
    </source>
</evidence>
<dbReference type="Proteomes" id="UP001283361">
    <property type="component" value="Unassembled WGS sequence"/>
</dbReference>
<feature type="domain" description="VIT" evidence="4">
    <location>
        <begin position="14"/>
        <end position="143"/>
    </location>
</feature>
<evidence type="ECO:0000313" key="6">
    <source>
        <dbReference type="Proteomes" id="UP001283361"/>
    </source>
</evidence>
<dbReference type="PANTHER" id="PTHR10338:SF108">
    <property type="entry name" value="INTER-ALPHA-TRYPSIN INHIBITOR HEAVY CHAIN H4-LIKE PROTEIN"/>
    <property type="match status" value="1"/>
</dbReference>
<evidence type="ECO:0000313" key="5">
    <source>
        <dbReference type="EMBL" id="KAK3774281.1"/>
    </source>
</evidence>
<evidence type="ECO:0000259" key="4">
    <source>
        <dbReference type="PROSITE" id="PS51468"/>
    </source>
</evidence>
<evidence type="ECO:0000256" key="1">
    <source>
        <dbReference type="SAM" id="MobiDB-lite"/>
    </source>
</evidence>
<comment type="caution">
    <text evidence="5">The sequence shown here is derived from an EMBL/GenBank/DDBJ whole genome shotgun (WGS) entry which is preliminary data.</text>
</comment>
<evidence type="ECO:0000259" key="3">
    <source>
        <dbReference type="PROSITE" id="PS50234"/>
    </source>
</evidence>
<feature type="region of interest" description="Disordered" evidence="1">
    <location>
        <begin position="652"/>
        <end position="676"/>
    </location>
</feature>
<keyword evidence="2" id="KW-0732">Signal</keyword>
<feature type="region of interest" description="Disordered" evidence="1">
    <location>
        <begin position="713"/>
        <end position="797"/>
    </location>
</feature>
<name>A0AAE0ZSR1_9GAST</name>
<feature type="chain" id="PRO_5042160913" evidence="2">
    <location>
        <begin position="19"/>
        <end position="1002"/>
    </location>
</feature>
<feature type="domain" description="VWFA" evidence="3">
    <location>
        <begin position="278"/>
        <end position="456"/>
    </location>
</feature>
<keyword evidence="6" id="KW-1185">Reference proteome</keyword>
<dbReference type="SMART" id="SM00327">
    <property type="entry name" value="VWA"/>
    <property type="match status" value="1"/>
</dbReference>
<sequence>MLTTGALLVIVLINLAATDIIEPQDSTRVVESFHVRSDIRYRFATTQMSSVVRNVDSKAQEIGFDVTLPKNAFIMAFHMSIDGKRYDGQVKERKQAKREYQAAVDRGQSAGHVRQAPRHANVFEVAVNVAAGSAVNFTLTYQEVLRRRIGIYEHEIHVNPGQPVEDFRIEVHIRENRPLKFVRTPALRKDVLLTNLVGDVGRESENGMTLLKRPSPETATILYTPSLKEQGGKSGISARFAVQYDVEHAGPKGDVIVVDGYFVHFLSPDTVRNTLPKDIIFVLDVSGSMYGRKIRQLQAAMTTILSDLKPKDRFNIITFSSDSSKWKADLVQADENNVVQAKSYVRGMQAHGMTNINAALLTALSEMNLRHDKERAGMIFFLTDGLPTAGVTDSDRIAQNVLRTSERTVAIFSLAFGDGADYKALKSLSAQNLGFARKIYEASDSDLQVSSLYDEISAVSMKDMSIKYQNSSVDEFSLTKTEFPIVFKGTEIMICGFLRKDTKSLKYEITGSDSEGEIDIMAEVDTEDAVLIGPEEETDKLFTGPRDFSGMMERMWAYQTIRQLLRNKVKHSGDSGKVKQLEKKILEMSLKYTFVTPLTSMIVSKPDKGETEMREAKFDNAGINASQSLRSFAVAPPGPVSTRQAKQFIASRGRYPSSGFHPRRSGGPPQSYPSYQVPLFDPSLMHGLNHDPIPAAHMPSSRPTATLRRFSTTIPSSTWAPSSTTTPTSSTAATSTTTPTSTPSSTISTTPASTKTPTRPTTSTRTSSSKTRMTTAHTSSTSSTNNPTTTSEAPPLTRPSFLKLVTVSLDLNSQPPPVICMVPRQWKYGNIILVSETNASSVVLTQCSRRECPNTPSIKSLQFISGRAVADIRLDGSPVWRYSNSSAFKVYEHVQSNSDLLVIGPGFSATIERAQEGQAVGYKVHLTVQIKGNPGNGYSGLLGKMLFLPAKLKMLDNKQARDVCRNEGSRFSVLVSNKHARKHSVYRTRKNGRRRKSFSFSS</sequence>
<dbReference type="SMART" id="SM00609">
    <property type="entry name" value="VIT"/>
    <property type="match status" value="1"/>
</dbReference>
<accession>A0AAE0ZSR1</accession>
<dbReference type="InterPro" id="IPR002035">
    <property type="entry name" value="VWF_A"/>
</dbReference>
<feature type="signal peptide" evidence="2">
    <location>
        <begin position="1"/>
        <end position="18"/>
    </location>
</feature>
<feature type="compositionally biased region" description="Low complexity" evidence="1">
    <location>
        <begin position="713"/>
        <end position="791"/>
    </location>
</feature>
<dbReference type="SUPFAM" id="SSF53300">
    <property type="entry name" value="vWA-like"/>
    <property type="match status" value="1"/>
</dbReference>